<dbReference type="GO" id="GO:0005739">
    <property type="term" value="C:mitochondrion"/>
    <property type="evidence" value="ECO:0007669"/>
    <property type="project" value="UniProtKB-SubCell"/>
</dbReference>
<keyword evidence="2" id="KW-0496">Mitochondrion</keyword>
<comment type="caution">
    <text evidence="8">The sequence shown here is derived from an EMBL/GenBank/DDBJ whole genome shotgun (WGS) entry which is preliminary data.</text>
</comment>
<comment type="similarity">
    <text evidence="3">Belongs to the mitochondrion-specific ribosomal protein mS38 family.</text>
</comment>
<reference evidence="9" key="1">
    <citation type="journal article" date="2024" name="IScience">
        <title>Strigolactones Initiate the Formation of Haustorium-like Structures in Castilleja.</title>
        <authorList>
            <person name="Buerger M."/>
            <person name="Peterson D."/>
            <person name="Chory J."/>
        </authorList>
    </citation>
    <scope>NUCLEOTIDE SEQUENCE [LARGE SCALE GENOMIC DNA]</scope>
</reference>
<organism evidence="8 9">
    <name type="scientific">Castilleja foliolosa</name>
    <dbReference type="NCBI Taxonomy" id="1961234"/>
    <lineage>
        <taxon>Eukaryota</taxon>
        <taxon>Viridiplantae</taxon>
        <taxon>Streptophyta</taxon>
        <taxon>Embryophyta</taxon>
        <taxon>Tracheophyta</taxon>
        <taxon>Spermatophyta</taxon>
        <taxon>Magnoliopsida</taxon>
        <taxon>eudicotyledons</taxon>
        <taxon>Gunneridae</taxon>
        <taxon>Pentapetalae</taxon>
        <taxon>asterids</taxon>
        <taxon>lamiids</taxon>
        <taxon>Lamiales</taxon>
        <taxon>Orobanchaceae</taxon>
        <taxon>Pedicularideae</taxon>
        <taxon>Castillejinae</taxon>
        <taxon>Castilleja</taxon>
    </lineage>
</organism>
<feature type="compositionally biased region" description="Basic residues" evidence="5">
    <location>
        <begin position="100"/>
        <end position="125"/>
    </location>
</feature>
<reference evidence="8" key="2">
    <citation type="submission" date="2024-11" db="EMBL/GenBank/DDBJ databases">
        <authorList>
            <person name="Burger M."/>
            <person name="Chory J."/>
        </authorList>
    </citation>
    <scope>NUCLEOTIDE SEQUENCE</scope>
    <source>
        <strain evidence="8">Tecolote</strain>
        <tissue evidence="8">Flower</tissue>
    </source>
</reference>
<evidence type="ECO:0000313" key="7">
    <source>
        <dbReference type="EMBL" id="KAL3640081.1"/>
    </source>
</evidence>
<evidence type="ECO:0000313" key="9">
    <source>
        <dbReference type="Proteomes" id="UP001632038"/>
    </source>
</evidence>
<dbReference type="Pfam" id="PF08213">
    <property type="entry name" value="COX24_C"/>
    <property type="match status" value="1"/>
</dbReference>
<dbReference type="PANTHER" id="PTHR32035:SF3">
    <property type="entry name" value="SMALL RIBOSOMAL SUBUNIT PROTEIN MS38"/>
    <property type="match status" value="1"/>
</dbReference>
<feature type="region of interest" description="Disordered" evidence="5">
    <location>
        <begin position="97"/>
        <end position="125"/>
    </location>
</feature>
<dbReference type="EMBL" id="JAVIJP010000017">
    <property type="protein sequence ID" value="KAL3640081.1"/>
    <property type="molecule type" value="Genomic_DNA"/>
</dbReference>
<proteinExistence type="inferred from homology"/>
<protein>
    <recommendedName>
        <fullName evidence="4">Small ribosomal subunit protein mS38</fullName>
    </recommendedName>
</protein>
<evidence type="ECO:0000256" key="1">
    <source>
        <dbReference type="ARBA" id="ARBA00004173"/>
    </source>
</evidence>
<keyword evidence="9" id="KW-1185">Reference proteome</keyword>
<dbReference type="EMBL" id="JAVIJP010000015">
    <property type="protein sequence ID" value="KAL3643998.1"/>
    <property type="molecule type" value="Genomic_DNA"/>
</dbReference>
<evidence type="ECO:0000313" key="8">
    <source>
        <dbReference type="EMBL" id="KAL3643998.1"/>
    </source>
</evidence>
<comment type="subcellular location">
    <subcellularLocation>
        <location evidence="1">Mitochondrion</location>
    </subcellularLocation>
</comment>
<evidence type="ECO:0000256" key="3">
    <source>
        <dbReference type="ARBA" id="ARBA00035647"/>
    </source>
</evidence>
<dbReference type="PANTHER" id="PTHR32035">
    <property type="entry name" value="AURORA KINASE A-INTERACTING PROTEIN"/>
    <property type="match status" value="1"/>
</dbReference>
<dbReference type="Proteomes" id="UP001632038">
    <property type="component" value="Unassembled WGS sequence"/>
</dbReference>
<evidence type="ECO:0000259" key="6">
    <source>
        <dbReference type="SMART" id="SM01155"/>
    </source>
</evidence>
<feature type="domain" description="Ribosomal protein mS38 C-terminal" evidence="6">
    <location>
        <begin position="95"/>
        <end position="125"/>
    </location>
</feature>
<evidence type="ECO:0000256" key="4">
    <source>
        <dbReference type="ARBA" id="ARBA00035682"/>
    </source>
</evidence>
<sequence>MASPALQKLLRNQQSASKILTSLRQPLSSTQITKPYDSTFSNHPKSDDLKPDHSFSAHIYPSFPFGFFLDPISPTQLIRPEPLEEMVPDESVIIRADSVKKKRKKKMNKHKLRKLRKRLQRKTKT</sequence>
<evidence type="ECO:0000256" key="2">
    <source>
        <dbReference type="ARBA" id="ARBA00023128"/>
    </source>
</evidence>
<name>A0ABD3DPJ0_9LAMI</name>
<evidence type="ECO:0000256" key="5">
    <source>
        <dbReference type="SAM" id="MobiDB-lite"/>
    </source>
</evidence>
<dbReference type="SMART" id="SM01155">
    <property type="entry name" value="DUF1713"/>
    <property type="match status" value="1"/>
</dbReference>
<accession>A0ABD3DPJ0</accession>
<dbReference type="AlphaFoldDB" id="A0ABD3DPJ0"/>
<dbReference type="InterPro" id="IPR013177">
    <property type="entry name" value="Ribosomal_mS38_C"/>
</dbReference>
<gene>
    <name evidence="8" type="ORF">CASFOL_011930</name>
    <name evidence="7" type="ORF">CASFOL_015049</name>
</gene>